<feature type="region of interest" description="Disordered" evidence="1">
    <location>
        <begin position="1"/>
        <end position="27"/>
    </location>
</feature>
<sequence>MDLGDQARSPAGLNNRPGGRIGRCPSRRSVETRFPPISQATLRKRGFYGAEWAGSPADHNGIQRINCLQSSSAPIKRRIMSVAQNIGLQVRLASLCRLDSGSEIIGHCRLRLHRWNSAVEMNLRHGRVAVMDKEQSQWLHPVPLTKSVPALAKPHKARL</sequence>
<evidence type="ECO:0000313" key="3">
    <source>
        <dbReference type="Proteomes" id="UP000325313"/>
    </source>
</evidence>
<gene>
    <name evidence="2" type="ORF">PGTUg99_032509</name>
</gene>
<organism evidence="2 3">
    <name type="scientific">Puccinia graminis f. sp. tritici</name>
    <dbReference type="NCBI Taxonomy" id="56615"/>
    <lineage>
        <taxon>Eukaryota</taxon>
        <taxon>Fungi</taxon>
        <taxon>Dikarya</taxon>
        <taxon>Basidiomycota</taxon>
        <taxon>Pucciniomycotina</taxon>
        <taxon>Pucciniomycetes</taxon>
        <taxon>Pucciniales</taxon>
        <taxon>Pucciniaceae</taxon>
        <taxon>Puccinia</taxon>
    </lineage>
</organism>
<proteinExistence type="predicted"/>
<name>A0A5B0ME88_PUCGR</name>
<reference evidence="2 3" key="1">
    <citation type="submission" date="2019-05" db="EMBL/GenBank/DDBJ databases">
        <title>Emergence of the Ug99 lineage of the wheat stem rust pathogen through somatic hybridization.</title>
        <authorList>
            <person name="Li F."/>
            <person name="Upadhyaya N.M."/>
            <person name="Sperschneider J."/>
            <person name="Matny O."/>
            <person name="Nguyen-Phuc H."/>
            <person name="Mago R."/>
            <person name="Raley C."/>
            <person name="Miller M.E."/>
            <person name="Silverstein K.A.T."/>
            <person name="Henningsen E."/>
            <person name="Hirsch C.D."/>
            <person name="Visser B."/>
            <person name="Pretorius Z.A."/>
            <person name="Steffenson B.J."/>
            <person name="Schwessinger B."/>
            <person name="Dodds P.N."/>
            <person name="Figueroa M."/>
        </authorList>
    </citation>
    <scope>NUCLEOTIDE SEQUENCE [LARGE SCALE GENOMIC DNA]</scope>
    <source>
        <strain evidence="2 3">Ug99</strain>
    </source>
</reference>
<dbReference type="EMBL" id="VDEP01000473">
    <property type="protein sequence ID" value="KAA1074264.1"/>
    <property type="molecule type" value="Genomic_DNA"/>
</dbReference>
<dbReference type="Proteomes" id="UP000325313">
    <property type="component" value="Unassembled WGS sequence"/>
</dbReference>
<evidence type="ECO:0000256" key="1">
    <source>
        <dbReference type="SAM" id="MobiDB-lite"/>
    </source>
</evidence>
<comment type="caution">
    <text evidence="2">The sequence shown here is derived from an EMBL/GenBank/DDBJ whole genome shotgun (WGS) entry which is preliminary data.</text>
</comment>
<evidence type="ECO:0000313" key="2">
    <source>
        <dbReference type="EMBL" id="KAA1074264.1"/>
    </source>
</evidence>
<protein>
    <submittedName>
        <fullName evidence="2">Uncharacterized protein</fullName>
    </submittedName>
</protein>
<dbReference type="AlphaFoldDB" id="A0A5B0ME88"/>
<accession>A0A5B0ME88</accession>